<dbReference type="HOGENOM" id="CLU_696225_0_0_11"/>
<reference evidence="2 3" key="1">
    <citation type="journal article" date="2010" name="Mol. Plant Microbe Interact.">
        <title>Streptomyces scabies 87-22 contains a coronafacic acid-like biosynthetic cluster that contributes to plant-microbe interactions.</title>
        <authorList>
            <person name="Bignell D.R."/>
            <person name="Seipke R.F."/>
            <person name="Huguet-Tapia J.C."/>
            <person name="Chambers A.H."/>
            <person name="Parry R.J."/>
            <person name="Loria R."/>
        </authorList>
    </citation>
    <scope>NUCLEOTIDE SEQUENCE [LARGE SCALE GENOMIC DNA]</scope>
    <source>
        <strain evidence="2 3">87.22</strain>
    </source>
</reference>
<dbReference type="Proteomes" id="UP000001444">
    <property type="component" value="Chromosome"/>
</dbReference>
<dbReference type="RefSeq" id="WP_013004025.1">
    <property type="nucleotide sequence ID" value="NC_013929.1"/>
</dbReference>
<gene>
    <name evidence="2" type="ordered locus">SCAB_64651</name>
</gene>
<organism evidence="2 3">
    <name type="scientific">Streptomyces scabiei (strain 87.22)</name>
    <dbReference type="NCBI Taxonomy" id="680198"/>
    <lineage>
        <taxon>Bacteria</taxon>
        <taxon>Bacillati</taxon>
        <taxon>Actinomycetota</taxon>
        <taxon>Actinomycetes</taxon>
        <taxon>Kitasatosporales</taxon>
        <taxon>Streptomycetaceae</taxon>
        <taxon>Streptomyces</taxon>
    </lineage>
</organism>
<dbReference type="EMBL" id="FN554889">
    <property type="protein sequence ID" value="CBG73468.1"/>
    <property type="molecule type" value="Genomic_DNA"/>
</dbReference>
<feature type="region of interest" description="Disordered" evidence="1">
    <location>
        <begin position="86"/>
        <end position="107"/>
    </location>
</feature>
<accession>C9ZE36</accession>
<evidence type="ECO:0000313" key="3">
    <source>
        <dbReference type="Proteomes" id="UP000001444"/>
    </source>
</evidence>
<dbReference type="eggNOG" id="ENOG5032IMX">
    <property type="taxonomic scope" value="Bacteria"/>
</dbReference>
<keyword evidence="3" id="KW-1185">Reference proteome</keyword>
<evidence type="ECO:0000313" key="2">
    <source>
        <dbReference type="EMBL" id="CBG73468.1"/>
    </source>
</evidence>
<dbReference type="KEGG" id="scb:SCAB_64651"/>
<dbReference type="GeneID" id="24313293"/>
<sequence>MTTSSHPFGFHMPGPMPAPVPLHQAPAAQAAVAVPVATPPIHREPLPVCVTCGGRRGPLVPRGDLYDFGAEVLICASRDCTPGPLEPALLAGPPAAQPRPPVTPAPEADVARTYDAATVEAIAQSARAQERAEMRAELSNAAEAAEAGDWFHAAWLATAPLQEGYRAVRQLIAGRRLDDWLSVSEVLRAVEGKAPASVPLTVTWDGQVSGSEEDRPGEATLVGCTAALGGSAVLALDDDQRVDLAVRLLATVPAAVRCGNTCCGTPTRDLVESDPKLWGGIVLDVVGTTGGRCWWCSPACAIAAMNTAGAGLAAADQLSAVDPAQQAPAVPAEAEGMADDGEAHCARCGCSARQRCPGGCYWVLNAALIVVCSSCASPQELAYGASRPQGGQGADA</sequence>
<dbReference type="STRING" id="680198.SCAB_64651"/>
<protein>
    <submittedName>
        <fullName evidence="2">Uncharacterized protein</fullName>
    </submittedName>
</protein>
<name>C9ZE36_STRSW</name>
<dbReference type="AlphaFoldDB" id="C9ZE36"/>
<proteinExistence type="predicted"/>
<feature type="compositionally biased region" description="Pro residues" evidence="1">
    <location>
        <begin position="95"/>
        <end position="104"/>
    </location>
</feature>
<evidence type="ECO:0000256" key="1">
    <source>
        <dbReference type="SAM" id="MobiDB-lite"/>
    </source>
</evidence>